<dbReference type="AlphaFoldDB" id="A0A6A6TGD5"/>
<dbReference type="EMBL" id="MU004323">
    <property type="protein sequence ID" value="KAF2657684.1"/>
    <property type="molecule type" value="Genomic_DNA"/>
</dbReference>
<organism evidence="1 2">
    <name type="scientific">Lophiostoma macrostomum CBS 122681</name>
    <dbReference type="NCBI Taxonomy" id="1314788"/>
    <lineage>
        <taxon>Eukaryota</taxon>
        <taxon>Fungi</taxon>
        <taxon>Dikarya</taxon>
        <taxon>Ascomycota</taxon>
        <taxon>Pezizomycotina</taxon>
        <taxon>Dothideomycetes</taxon>
        <taxon>Pleosporomycetidae</taxon>
        <taxon>Pleosporales</taxon>
        <taxon>Lophiostomataceae</taxon>
        <taxon>Lophiostoma</taxon>
    </lineage>
</organism>
<proteinExistence type="predicted"/>
<reference evidence="1" key="1">
    <citation type="journal article" date="2020" name="Stud. Mycol.">
        <title>101 Dothideomycetes genomes: a test case for predicting lifestyles and emergence of pathogens.</title>
        <authorList>
            <person name="Haridas S."/>
            <person name="Albert R."/>
            <person name="Binder M."/>
            <person name="Bloem J."/>
            <person name="Labutti K."/>
            <person name="Salamov A."/>
            <person name="Andreopoulos B."/>
            <person name="Baker S."/>
            <person name="Barry K."/>
            <person name="Bills G."/>
            <person name="Bluhm B."/>
            <person name="Cannon C."/>
            <person name="Castanera R."/>
            <person name="Culley D."/>
            <person name="Daum C."/>
            <person name="Ezra D."/>
            <person name="Gonzalez J."/>
            <person name="Henrissat B."/>
            <person name="Kuo A."/>
            <person name="Liang C."/>
            <person name="Lipzen A."/>
            <person name="Lutzoni F."/>
            <person name="Magnuson J."/>
            <person name="Mondo S."/>
            <person name="Nolan M."/>
            <person name="Ohm R."/>
            <person name="Pangilinan J."/>
            <person name="Park H.-J."/>
            <person name="Ramirez L."/>
            <person name="Alfaro M."/>
            <person name="Sun H."/>
            <person name="Tritt A."/>
            <person name="Yoshinaga Y."/>
            <person name="Zwiers L.-H."/>
            <person name="Turgeon B."/>
            <person name="Goodwin S."/>
            <person name="Spatafora J."/>
            <person name="Crous P."/>
            <person name="Grigoriev I."/>
        </authorList>
    </citation>
    <scope>NUCLEOTIDE SEQUENCE</scope>
    <source>
        <strain evidence="1">CBS 122681</strain>
    </source>
</reference>
<keyword evidence="2" id="KW-1185">Reference proteome</keyword>
<dbReference type="OrthoDB" id="3734551at2759"/>
<accession>A0A6A6TGD5</accession>
<gene>
    <name evidence="1" type="ORF">K491DRAFT_690931</name>
</gene>
<sequence>MPGPQTRSLELLVLQAHRAKGVRYPTSAQKDCFKTWYSYALRRGEVEKTSTTAKEIKDHARQLRQIRETAPDGRTYL</sequence>
<evidence type="ECO:0000313" key="2">
    <source>
        <dbReference type="Proteomes" id="UP000799324"/>
    </source>
</evidence>
<name>A0A6A6TGD5_9PLEO</name>
<evidence type="ECO:0000313" key="1">
    <source>
        <dbReference type="EMBL" id="KAF2657684.1"/>
    </source>
</evidence>
<dbReference type="Proteomes" id="UP000799324">
    <property type="component" value="Unassembled WGS sequence"/>
</dbReference>
<protein>
    <submittedName>
        <fullName evidence="1">Uncharacterized protein</fullName>
    </submittedName>
</protein>